<dbReference type="Pfam" id="PF01551">
    <property type="entry name" value="Peptidase_M23"/>
    <property type="match status" value="1"/>
</dbReference>
<dbReference type="PANTHER" id="PTHR21666">
    <property type="entry name" value="PEPTIDASE-RELATED"/>
    <property type="match status" value="1"/>
</dbReference>
<dbReference type="AlphaFoldDB" id="A0A6P1QVB6"/>
<evidence type="ECO:0000259" key="1">
    <source>
        <dbReference type="Pfam" id="PF01551"/>
    </source>
</evidence>
<dbReference type="EMBL" id="CP029149">
    <property type="protein sequence ID" value="QHN64614.1"/>
    <property type="molecule type" value="Genomic_DNA"/>
</dbReference>
<gene>
    <name evidence="2" type="ORF">DBX24_01240</name>
</gene>
<name>A0A6P1QVB6_9FLAO</name>
<dbReference type="RefSeq" id="WP_160223724.1">
    <property type="nucleotide sequence ID" value="NZ_CP029149.1"/>
</dbReference>
<dbReference type="InterPro" id="IPR011055">
    <property type="entry name" value="Dup_hybrid_motif"/>
</dbReference>
<proteinExistence type="predicted"/>
<keyword evidence="3" id="KW-1185">Reference proteome</keyword>
<sequence length="280" mass="32358">MKHFLGLIFLLSSVVIFGQFNTITYPIERKEKKEYLNQSFYSAPQKVEEKKDVPKPKKAKRTTKADLKKELDSLKMMMMDLSKKEPSQKRNIKKIEDSLLQHFHQKINIEKEKETAYTPIKKYDFIREDMIKKISMPLDKMVITSPFGFRTHPIFGGRKMHNGIDLGANYENVYAVLDGVVSEAGWDYKGGGNYIKVRHSNRFETSYLHLSAMYYRVGEPVKAGYIIGKSGNSGNSTGPHLHFAVKEFGVFINPTQFLNDLIKVNNLISIQYEQQQFTNR</sequence>
<dbReference type="KEGG" id="bcad:DBX24_01240"/>
<dbReference type="CDD" id="cd12797">
    <property type="entry name" value="M23_peptidase"/>
    <property type="match status" value="1"/>
</dbReference>
<dbReference type="OrthoDB" id="9810477at2"/>
<dbReference type="GO" id="GO:0004222">
    <property type="term" value="F:metalloendopeptidase activity"/>
    <property type="evidence" value="ECO:0007669"/>
    <property type="project" value="TreeGrafter"/>
</dbReference>
<feature type="domain" description="M23ase beta-sheet core" evidence="1">
    <location>
        <begin position="159"/>
        <end position="254"/>
    </location>
</feature>
<dbReference type="InterPro" id="IPR050570">
    <property type="entry name" value="Cell_wall_metabolism_enzyme"/>
</dbReference>
<accession>A0A6P1QVB6</accession>
<reference evidence="2 3" key="1">
    <citation type="submission" date="2018-04" db="EMBL/GenBank/DDBJ databases">
        <title>Characteristic and Complete Genome Sequencing of A Novel Member of Infective Endocarditis Causative Bacteria: Bergeyella cardium QL-PH.</title>
        <authorList>
            <person name="Pan H."/>
            <person name="Sun E."/>
            <person name="Zhang Y."/>
        </authorList>
    </citation>
    <scope>NUCLEOTIDE SEQUENCE [LARGE SCALE GENOMIC DNA]</scope>
    <source>
        <strain evidence="2 3">HPQL</strain>
    </source>
</reference>
<dbReference type="Proteomes" id="UP000464318">
    <property type="component" value="Chromosome"/>
</dbReference>
<dbReference type="Gene3D" id="2.70.70.10">
    <property type="entry name" value="Glucose Permease (Domain IIA)"/>
    <property type="match status" value="1"/>
</dbReference>
<evidence type="ECO:0000313" key="2">
    <source>
        <dbReference type="EMBL" id="QHN64614.1"/>
    </source>
</evidence>
<evidence type="ECO:0000313" key="3">
    <source>
        <dbReference type="Proteomes" id="UP000464318"/>
    </source>
</evidence>
<dbReference type="PANTHER" id="PTHR21666:SF270">
    <property type="entry name" value="MUREIN HYDROLASE ACTIVATOR ENVC"/>
    <property type="match status" value="1"/>
</dbReference>
<organism evidence="2 3">
    <name type="scientific">Bergeyella cardium</name>
    <dbReference type="NCBI Taxonomy" id="1585976"/>
    <lineage>
        <taxon>Bacteria</taxon>
        <taxon>Pseudomonadati</taxon>
        <taxon>Bacteroidota</taxon>
        <taxon>Flavobacteriia</taxon>
        <taxon>Flavobacteriales</taxon>
        <taxon>Weeksellaceae</taxon>
        <taxon>Bergeyella</taxon>
    </lineage>
</organism>
<dbReference type="InterPro" id="IPR016047">
    <property type="entry name" value="M23ase_b-sheet_dom"/>
</dbReference>
<dbReference type="SUPFAM" id="SSF51261">
    <property type="entry name" value="Duplicated hybrid motif"/>
    <property type="match status" value="1"/>
</dbReference>
<protein>
    <submittedName>
        <fullName evidence="2">Peptidoglycan DD-metalloendopeptidase family protein</fullName>
    </submittedName>
</protein>